<dbReference type="EMBL" id="JAHUTJ010059665">
    <property type="protein sequence ID" value="MED6288035.1"/>
    <property type="molecule type" value="Genomic_DNA"/>
</dbReference>
<keyword evidence="3" id="KW-1185">Reference proteome</keyword>
<dbReference type="Proteomes" id="UP001352852">
    <property type="component" value="Unassembled WGS sequence"/>
</dbReference>
<evidence type="ECO:0000256" key="1">
    <source>
        <dbReference type="SAM" id="MobiDB-lite"/>
    </source>
</evidence>
<sequence length="71" mass="7928">MQDARGENLSRERVTCSFGINTQGAQEAETPLSMRHHTMKSMELSKPVVEPENCHGWGQTETTAHRGMAEN</sequence>
<accession>A0ABU7ELH7</accession>
<reference evidence="2 3" key="1">
    <citation type="submission" date="2021-06" db="EMBL/GenBank/DDBJ databases">
        <authorList>
            <person name="Palmer J.M."/>
        </authorList>
    </citation>
    <scope>NUCLEOTIDE SEQUENCE [LARGE SCALE GENOMIC DNA]</scope>
    <source>
        <strain evidence="2 3">CL_MEX2019</strain>
        <tissue evidence="2">Muscle</tissue>
    </source>
</reference>
<evidence type="ECO:0000313" key="2">
    <source>
        <dbReference type="EMBL" id="MED6288035.1"/>
    </source>
</evidence>
<organism evidence="2 3">
    <name type="scientific">Characodon lateralis</name>
    <dbReference type="NCBI Taxonomy" id="208331"/>
    <lineage>
        <taxon>Eukaryota</taxon>
        <taxon>Metazoa</taxon>
        <taxon>Chordata</taxon>
        <taxon>Craniata</taxon>
        <taxon>Vertebrata</taxon>
        <taxon>Euteleostomi</taxon>
        <taxon>Actinopterygii</taxon>
        <taxon>Neopterygii</taxon>
        <taxon>Teleostei</taxon>
        <taxon>Neoteleostei</taxon>
        <taxon>Acanthomorphata</taxon>
        <taxon>Ovalentaria</taxon>
        <taxon>Atherinomorphae</taxon>
        <taxon>Cyprinodontiformes</taxon>
        <taxon>Goodeidae</taxon>
        <taxon>Characodon</taxon>
    </lineage>
</organism>
<feature type="region of interest" description="Disordered" evidence="1">
    <location>
        <begin position="45"/>
        <end position="71"/>
    </location>
</feature>
<protein>
    <recommendedName>
        <fullName evidence="4">Prolactin receptor</fullName>
    </recommendedName>
</protein>
<proteinExistence type="predicted"/>
<evidence type="ECO:0000313" key="3">
    <source>
        <dbReference type="Proteomes" id="UP001352852"/>
    </source>
</evidence>
<evidence type="ECO:0008006" key="4">
    <source>
        <dbReference type="Google" id="ProtNLM"/>
    </source>
</evidence>
<name>A0ABU7ELH7_9TELE</name>
<gene>
    <name evidence="2" type="ORF">CHARACLAT_022440</name>
</gene>
<comment type="caution">
    <text evidence="2">The sequence shown here is derived from an EMBL/GenBank/DDBJ whole genome shotgun (WGS) entry which is preliminary data.</text>
</comment>